<evidence type="ECO:0000256" key="1">
    <source>
        <dbReference type="SAM" id="MobiDB-lite"/>
    </source>
</evidence>
<evidence type="ECO:0000313" key="2">
    <source>
        <dbReference type="EMBL" id="WTW69045.1"/>
    </source>
</evidence>
<sequence length="154" mass="16029">MSSSRASNRASCSCMFRSRSVGWCSRAGTIDWGAVRRSRASTSSRSRAGPAAMRMRASCSKVVPTTGSASCSSSAAARSKGRSASCASPREISAAVCSNSRSVPRGSSPSRPRISSSAAVRSPRKRSSSVRCRCSSRNATSRLLASVEPRESAG</sequence>
<protein>
    <submittedName>
        <fullName evidence="2">Uncharacterized protein</fullName>
    </submittedName>
</protein>
<reference evidence="2" key="1">
    <citation type="submission" date="2022-10" db="EMBL/GenBank/DDBJ databases">
        <title>The complete genomes of actinobacterial strains from the NBC collection.</title>
        <authorList>
            <person name="Joergensen T.S."/>
            <person name="Alvarez Arevalo M."/>
            <person name="Sterndorff E.B."/>
            <person name="Faurdal D."/>
            <person name="Vuksanovic O."/>
            <person name="Mourched A.-S."/>
            <person name="Charusanti P."/>
            <person name="Shaw S."/>
            <person name="Blin K."/>
            <person name="Weber T."/>
        </authorList>
    </citation>
    <scope>NUCLEOTIDE SEQUENCE</scope>
    <source>
        <strain evidence="2">NBC_00008</strain>
    </source>
</reference>
<gene>
    <name evidence="2" type="ORF">OG398_12615</name>
</gene>
<feature type="compositionally biased region" description="Low complexity" evidence="1">
    <location>
        <begin position="67"/>
        <end position="88"/>
    </location>
</feature>
<feature type="region of interest" description="Disordered" evidence="1">
    <location>
        <begin position="35"/>
        <end position="135"/>
    </location>
</feature>
<dbReference type="EMBL" id="CP108313">
    <property type="protein sequence ID" value="WTW69045.1"/>
    <property type="molecule type" value="Genomic_DNA"/>
</dbReference>
<organism evidence="2">
    <name type="scientific">Streptomyces sp. NBC_00008</name>
    <dbReference type="NCBI Taxonomy" id="2903610"/>
    <lineage>
        <taxon>Bacteria</taxon>
        <taxon>Bacillati</taxon>
        <taxon>Actinomycetota</taxon>
        <taxon>Actinomycetes</taxon>
        <taxon>Kitasatosporales</taxon>
        <taxon>Streptomycetaceae</taxon>
        <taxon>Streptomyces</taxon>
    </lineage>
</organism>
<proteinExistence type="predicted"/>
<name>A0AAU2VNV7_9ACTN</name>
<accession>A0AAU2VNV7</accession>
<feature type="compositionally biased region" description="Low complexity" evidence="1">
    <location>
        <begin position="98"/>
        <end position="121"/>
    </location>
</feature>
<dbReference type="AlphaFoldDB" id="A0AAU2VNV7"/>
<feature type="compositionally biased region" description="Low complexity" evidence="1">
    <location>
        <begin position="40"/>
        <end position="52"/>
    </location>
</feature>